<feature type="domain" description="PARP catalytic" evidence="9">
    <location>
        <begin position="425"/>
        <end position="624"/>
    </location>
</feature>
<protein>
    <recommendedName>
        <fullName evidence="7">Poly [ADP-ribose] polymerase</fullName>
        <shortName evidence="7">PARP</shortName>
        <ecNumber evidence="7">2.4.2.-</ecNumber>
    </recommendedName>
</protein>
<evidence type="ECO:0000256" key="4">
    <source>
        <dbReference type="ARBA" id="ARBA00023027"/>
    </source>
</evidence>
<evidence type="ECO:0000256" key="7">
    <source>
        <dbReference type="RuleBase" id="RU362114"/>
    </source>
</evidence>
<dbReference type="SUPFAM" id="SSF52949">
    <property type="entry name" value="Macro domain-like"/>
    <property type="match status" value="2"/>
</dbReference>
<keyword evidence="5" id="KW-0539">Nucleus</keyword>
<dbReference type="GO" id="GO:0005737">
    <property type="term" value="C:cytoplasm"/>
    <property type="evidence" value="ECO:0007669"/>
    <property type="project" value="TreeGrafter"/>
</dbReference>
<keyword evidence="2 7" id="KW-0328">Glycosyltransferase</keyword>
<evidence type="ECO:0000256" key="3">
    <source>
        <dbReference type="ARBA" id="ARBA00022679"/>
    </source>
</evidence>
<dbReference type="GO" id="GO:0003714">
    <property type="term" value="F:transcription corepressor activity"/>
    <property type="evidence" value="ECO:0007669"/>
    <property type="project" value="TreeGrafter"/>
</dbReference>
<evidence type="ECO:0000256" key="5">
    <source>
        <dbReference type="ARBA" id="ARBA00023242"/>
    </source>
</evidence>
<evidence type="ECO:0000256" key="8">
    <source>
        <dbReference type="SAM" id="MobiDB-lite"/>
    </source>
</evidence>
<comment type="subcellular location">
    <subcellularLocation>
        <location evidence="1">Nucleus</location>
    </subcellularLocation>
</comment>
<dbReference type="Pfam" id="PF01661">
    <property type="entry name" value="Macro"/>
    <property type="match status" value="2"/>
</dbReference>
<keyword evidence="4 7" id="KW-0520">NAD</keyword>
<dbReference type="GO" id="GO:0010629">
    <property type="term" value="P:negative regulation of gene expression"/>
    <property type="evidence" value="ECO:0007669"/>
    <property type="project" value="TreeGrafter"/>
</dbReference>
<feature type="compositionally biased region" description="Polar residues" evidence="8">
    <location>
        <begin position="353"/>
        <end position="383"/>
    </location>
</feature>
<dbReference type="GO" id="GO:1990404">
    <property type="term" value="F:NAD+-protein mono-ADP-ribosyltransferase activity"/>
    <property type="evidence" value="ECO:0007669"/>
    <property type="project" value="TreeGrafter"/>
</dbReference>
<dbReference type="CDD" id="cd01439">
    <property type="entry name" value="TCCD_inducible_PARP_like"/>
    <property type="match status" value="1"/>
</dbReference>
<comment type="similarity">
    <text evidence="6">Belongs to the ARTD/PARP family.</text>
</comment>
<keyword evidence="3 7" id="KW-0808">Transferase</keyword>
<evidence type="ECO:0000259" key="9">
    <source>
        <dbReference type="PROSITE" id="PS51059"/>
    </source>
</evidence>
<dbReference type="Ensembl" id="ENSLLET00000019898.1">
    <property type="protein sequence ID" value="ENSLLEP00000019144.1"/>
    <property type="gene ID" value="ENSLLEG00000011911.1"/>
</dbReference>
<dbReference type="AlphaFoldDB" id="A0A8C5MW67"/>
<dbReference type="SMART" id="SM00506">
    <property type="entry name" value="A1pp"/>
    <property type="match status" value="2"/>
</dbReference>
<proteinExistence type="inferred from homology"/>
<reference evidence="11" key="1">
    <citation type="submission" date="2025-08" db="UniProtKB">
        <authorList>
            <consortium name="Ensembl"/>
        </authorList>
    </citation>
    <scope>IDENTIFICATION</scope>
</reference>
<feature type="domain" description="Macro" evidence="10">
    <location>
        <begin position="176"/>
        <end position="350"/>
    </location>
</feature>
<feature type="domain" description="Macro" evidence="10">
    <location>
        <begin position="1"/>
        <end position="174"/>
    </location>
</feature>
<dbReference type="PANTHER" id="PTHR14453">
    <property type="entry name" value="PARP/ZINC FINGER CCCH TYPE DOMAIN CONTAINING PROTEIN"/>
    <property type="match status" value="1"/>
</dbReference>
<dbReference type="InterPro" id="IPR052056">
    <property type="entry name" value="Mono-ARTD/PARP"/>
</dbReference>
<dbReference type="EC" id="2.4.2.-" evidence="7"/>
<dbReference type="Proteomes" id="UP000694569">
    <property type="component" value="Unplaced"/>
</dbReference>
<dbReference type="Gene3D" id="3.90.228.10">
    <property type="match status" value="1"/>
</dbReference>
<evidence type="ECO:0000256" key="1">
    <source>
        <dbReference type="ARBA" id="ARBA00004123"/>
    </source>
</evidence>
<evidence type="ECO:0000313" key="11">
    <source>
        <dbReference type="Ensembl" id="ENSLLEP00000019144.1"/>
    </source>
</evidence>
<accession>A0A8C5MW67</accession>
<dbReference type="PANTHER" id="PTHR14453:SF101">
    <property type="entry name" value="POLY [ADP-RIBOSE] POLYMERASE"/>
    <property type="match status" value="1"/>
</dbReference>
<evidence type="ECO:0000313" key="12">
    <source>
        <dbReference type="Proteomes" id="UP000694569"/>
    </source>
</evidence>
<evidence type="ECO:0000259" key="10">
    <source>
        <dbReference type="PROSITE" id="PS51154"/>
    </source>
</evidence>
<dbReference type="GeneTree" id="ENSGT00940000154311"/>
<dbReference type="InterPro" id="IPR012317">
    <property type="entry name" value="Poly(ADP-ribose)pol_cat_dom"/>
</dbReference>
<sequence length="624" mass="68266">MQAQCELVIENVAVTVKNGDITKEDVNALVNLTNLSLNYKQGVSKAILEGGGAPLQEECKGRGKQVYGDVVVTGAGHLKCKHVLHIVGACQLFQIGNAVKKVLEECDNNNLASVAFPAIGTGTSGVDPQESLKSMLKAIREYLSGTRSFLQRISIVAFTPHTYQEYMKVAYDEMLKNQNLRVIINGNIVELVKGDITAQAVDCILNITNATMNFAKGVSGAILSAAGPAVANECAQFGPLMTGSVAVTTGGNLQSKHIMHIIGPKSLSAFAPAVEMFLTESKAKSFKTVALPTIGTGVASISPALSINAILDGIEKCLAKMNPGAFTKIVIAAYDEDVYKDYLKVIQAKQKENQSVVNNPHQVQGTLNPTNTESSLNVNQNSDSTEDKTFSNTLTTQTNVQQVPNPPANATGTINQKLLFAYLTEPAKWTPMEGQVYKEVELHKDSPEYKSVADKFTKSAANSKYQISKIRRIQNVGLWQKYAFIKFTIDQLYPNHENEKHLYHGTDYKTTEKINMHGYNRAFCGKNATSFGKGTYFAKNALYSCNDTYSVKDETGEKHVYQAAVITGKWCLGDKNYLEPPPTIEDPRILYNSTVNNVTNPTLFVVYNDYCAYPEYLISFTSSN</sequence>
<dbReference type="SUPFAM" id="SSF56399">
    <property type="entry name" value="ADP-ribosylation"/>
    <property type="match status" value="1"/>
</dbReference>
<dbReference type="InterPro" id="IPR043472">
    <property type="entry name" value="Macro_dom-like"/>
</dbReference>
<dbReference type="PROSITE" id="PS51059">
    <property type="entry name" value="PARP_CATALYTIC"/>
    <property type="match status" value="1"/>
</dbReference>
<evidence type="ECO:0000256" key="6">
    <source>
        <dbReference type="ARBA" id="ARBA00024347"/>
    </source>
</evidence>
<reference evidence="11" key="2">
    <citation type="submission" date="2025-09" db="UniProtKB">
        <authorList>
            <consortium name="Ensembl"/>
        </authorList>
    </citation>
    <scope>IDENTIFICATION</scope>
</reference>
<dbReference type="FunFam" id="3.90.228.10:FF:000008">
    <property type="entry name" value="Poly [ADP-ribose] polymerase"/>
    <property type="match status" value="1"/>
</dbReference>
<dbReference type="InterPro" id="IPR002589">
    <property type="entry name" value="Macro_dom"/>
</dbReference>
<name>A0A8C5MW67_9ANUR</name>
<dbReference type="GO" id="GO:0005634">
    <property type="term" value="C:nucleus"/>
    <property type="evidence" value="ECO:0007669"/>
    <property type="project" value="UniProtKB-SubCell"/>
</dbReference>
<keyword evidence="12" id="KW-1185">Reference proteome</keyword>
<dbReference type="Pfam" id="PF00644">
    <property type="entry name" value="PARP"/>
    <property type="match status" value="1"/>
</dbReference>
<organism evidence="11 12">
    <name type="scientific">Leptobrachium leishanense</name>
    <name type="common">Leishan spiny toad</name>
    <dbReference type="NCBI Taxonomy" id="445787"/>
    <lineage>
        <taxon>Eukaryota</taxon>
        <taxon>Metazoa</taxon>
        <taxon>Chordata</taxon>
        <taxon>Craniata</taxon>
        <taxon>Vertebrata</taxon>
        <taxon>Euteleostomi</taxon>
        <taxon>Amphibia</taxon>
        <taxon>Batrachia</taxon>
        <taxon>Anura</taxon>
        <taxon>Pelobatoidea</taxon>
        <taxon>Megophryidae</taxon>
        <taxon>Leptobrachium</taxon>
    </lineage>
</organism>
<dbReference type="GO" id="GO:0070212">
    <property type="term" value="P:protein poly-ADP-ribosylation"/>
    <property type="evidence" value="ECO:0007669"/>
    <property type="project" value="TreeGrafter"/>
</dbReference>
<feature type="region of interest" description="Disordered" evidence="8">
    <location>
        <begin position="353"/>
        <end position="390"/>
    </location>
</feature>
<dbReference type="GO" id="GO:0003950">
    <property type="term" value="F:NAD+ poly-ADP-ribosyltransferase activity"/>
    <property type="evidence" value="ECO:0007669"/>
    <property type="project" value="UniProtKB-UniRule"/>
</dbReference>
<evidence type="ECO:0000256" key="2">
    <source>
        <dbReference type="ARBA" id="ARBA00022676"/>
    </source>
</evidence>
<dbReference type="PROSITE" id="PS51154">
    <property type="entry name" value="MACRO"/>
    <property type="match status" value="2"/>
</dbReference>
<dbReference type="Gene3D" id="3.40.220.10">
    <property type="entry name" value="Leucine Aminopeptidase, subunit E, domain 1"/>
    <property type="match status" value="2"/>
</dbReference>